<gene>
    <name evidence="1" type="ORF">SEA_AMELIE_51</name>
</gene>
<evidence type="ECO:0000313" key="2">
    <source>
        <dbReference type="Proteomes" id="UP000225217"/>
    </source>
</evidence>
<proteinExistence type="predicted"/>
<accession>A0A1J0GQB5</accession>
<sequence>MRRPAPWRIRQLVEGTVVVGWVVEQLTLYTITPDVIEGDYVVVDYFPSGQAAIAAFAEYGESAA</sequence>
<keyword evidence="2" id="KW-1185">Reference proteome</keyword>
<dbReference type="Proteomes" id="UP000225217">
    <property type="component" value="Segment"/>
</dbReference>
<reference evidence="1 2" key="1">
    <citation type="submission" date="2016-08" db="EMBL/GenBank/DDBJ databases">
        <authorList>
            <person name="Grinspan D."/>
            <person name="Erlich J."/>
            <person name="Cui Z.D."/>
            <person name="Khazanchi R."/>
            <person name="Shaffer C.D."/>
            <person name="Hafer-Weston K.A."/>
            <person name="Elgin S.C.R."/>
            <person name="Klyczek K."/>
            <person name="Garlena R.A."/>
            <person name="Russell D.A."/>
            <person name="Pope W.H."/>
            <person name="Jacobs-Sera D."/>
            <person name="Hendrix R.W."/>
            <person name="Hatfull G.F."/>
        </authorList>
    </citation>
    <scope>NUCLEOTIDE SEQUENCE [LARGE SCALE GENOMIC DNA]</scope>
</reference>
<evidence type="ECO:0000313" key="1">
    <source>
        <dbReference type="EMBL" id="APC43648.1"/>
    </source>
</evidence>
<name>A0A1J0GQB5_9CAUD</name>
<organism evidence="1 2">
    <name type="scientific">Mycobacterium phage Amelie</name>
    <dbReference type="NCBI Taxonomy" id="1913035"/>
    <lineage>
        <taxon>Viruses</taxon>
        <taxon>Duplodnaviria</taxon>
        <taxon>Heunggongvirae</taxon>
        <taxon>Uroviricota</taxon>
        <taxon>Caudoviricetes</taxon>
        <taxon>Weiservirinae</taxon>
        <taxon>Anayavirus</taxon>
        <taxon>Anayavirus amelie</taxon>
    </lineage>
</organism>
<dbReference type="EMBL" id="KX808132">
    <property type="protein sequence ID" value="APC43648.1"/>
    <property type="molecule type" value="Genomic_DNA"/>
</dbReference>
<protein>
    <submittedName>
        <fullName evidence="1">Uncharacterized protein</fullName>
    </submittedName>
</protein>